<evidence type="ECO:0000313" key="2">
    <source>
        <dbReference type="EMBL" id="KRT16105.1"/>
    </source>
</evidence>
<reference evidence="2 3" key="1">
    <citation type="submission" date="2015-11" db="EMBL/GenBank/DDBJ databases">
        <title>Sequence of Pedobacter ginsenosidimutans.</title>
        <authorList>
            <person name="Carson E."/>
            <person name="Keyser V."/>
            <person name="Newman J."/>
            <person name="Miller J."/>
        </authorList>
    </citation>
    <scope>NUCLEOTIDE SEQUENCE [LARGE SCALE GENOMIC DNA]</scope>
    <source>
        <strain evidence="2 3">KACC 14530</strain>
    </source>
</reference>
<name>A0A0T5VR35_9SPHI</name>
<evidence type="ECO:0000313" key="3">
    <source>
        <dbReference type="Proteomes" id="UP000051950"/>
    </source>
</evidence>
<protein>
    <submittedName>
        <fullName evidence="2">Uncharacterized protein</fullName>
    </submittedName>
</protein>
<dbReference type="EMBL" id="LMZQ01000006">
    <property type="protein sequence ID" value="KRT16105.1"/>
    <property type="molecule type" value="Genomic_DNA"/>
</dbReference>
<accession>A0A0T5VR35</accession>
<sequence length="109" mass="12955">MLHQLFDWWLFLSFDHRLVLAKPDNSEHVVQRSKAYSGAENPDEKPKHSFPKKNKMFKKEQNGNEFGINALKKTIGFLKPDRFDRHFFVDKILTTSTLKFLIFEEPLLF</sequence>
<proteinExistence type="predicted"/>
<keyword evidence="3" id="KW-1185">Reference proteome</keyword>
<dbReference type="RefSeq" id="WP_057932446.1">
    <property type="nucleotide sequence ID" value="NZ_LMZQ01000006.1"/>
</dbReference>
<dbReference type="AlphaFoldDB" id="A0A0T5VR35"/>
<dbReference type="Proteomes" id="UP000051950">
    <property type="component" value="Unassembled WGS sequence"/>
</dbReference>
<dbReference type="STRING" id="687842.ASU31_11430"/>
<comment type="caution">
    <text evidence="2">The sequence shown here is derived from an EMBL/GenBank/DDBJ whole genome shotgun (WGS) entry which is preliminary data.</text>
</comment>
<evidence type="ECO:0000256" key="1">
    <source>
        <dbReference type="SAM" id="MobiDB-lite"/>
    </source>
</evidence>
<feature type="region of interest" description="Disordered" evidence="1">
    <location>
        <begin position="31"/>
        <end position="52"/>
    </location>
</feature>
<gene>
    <name evidence="2" type="ORF">ASU31_11430</name>
</gene>
<organism evidence="2 3">
    <name type="scientific">Pedobacter ginsenosidimutans</name>
    <dbReference type="NCBI Taxonomy" id="687842"/>
    <lineage>
        <taxon>Bacteria</taxon>
        <taxon>Pseudomonadati</taxon>
        <taxon>Bacteroidota</taxon>
        <taxon>Sphingobacteriia</taxon>
        <taxon>Sphingobacteriales</taxon>
        <taxon>Sphingobacteriaceae</taxon>
        <taxon>Pedobacter</taxon>
    </lineage>
</organism>